<organism evidence="2 3">
    <name type="scientific">Fusarium torreyae</name>
    <dbReference type="NCBI Taxonomy" id="1237075"/>
    <lineage>
        <taxon>Eukaryota</taxon>
        <taxon>Fungi</taxon>
        <taxon>Dikarya</taxon>
        <taxon>Ascomycota</taxon>
        <taxon>Pezizomycotina</taxon>
        <taxon>Sordariomycetes</taxon>
        <taxon>Hypocreomycetidae</taxon>
        <taxon>Hypocreales</taxon>
        <taxon>Nectriaceae</taxon>
        <taxon>Fusarium</taxon>
    </lineage>
</organism>
<name>A0A9W8RN51_9HYPO</name>
<sequence length="149" mass="15637">MEWTKATYNSQYEKWVPWLEDVYLSWFTKDNKASYATKQELDKTKVTGVEQVDTLQDGVNNLVTGQVGQGGLLQPAGDLASKEGATRAERQGRDENGGYINKDAPGASALNNTASAVVDGGKGVASKTGDGLQGVGNTVGGLLGGGNKQ</sequence>
<dbReference type="Proteomes" id="UP001152049">
    <property type="component" value="Unassembled WGS sequence"/>
</dbReference>
<evidence type="ECO:0000313" key="3">
    <source>
        <dbReference type="Proteomes" id="UP001152049"/>
    </source>
</evidence>
<proteinExistence type="predicted"/>
<gene>
    <name evidence="2" type="ORF">NW762_013034</name>
</gene>
<evidence type="ECO:0000313" key="2">
    <source>
        <dbReference type="EMBL" id="KAJ4247825.1"/>
    </source>
</evidence>
<dbReference type="EMBL" id="JAOQAZ010000038">
    <property type="protein sequence ID" value="KAJ4247825.1"/>
    <property type="molecule type" value="Genomic_DNA"/>
</dbReference>
<dbReference type="AlphaFoldDB" id="A0A9W8RN51"/>
<dbReference type="OrthoDB" id="3001700at2759"/>
<accession>A0A9W8RN51</accession>
<keyword evidence="3" id="KW-1185">Reference proteome</keyword>
<comment type="caution">
    <text evidence="2">The sequence shown here is derived from an EMBL/GenBank/DDBJ whole genome shotgun (WGS) entry which is preliminary data.</text>
</comment>
<protein>
    <submittedName>
        <fullName evidence="2">Uncharacterized protein</fullName>
    </submittedName>
</protein>
<feature type="region of interest" description="Disordered" evidence="1">
    <location>
        <begin position="73"/>
        <end position="107"/>
    </location>
</feature>
<reference evidence="2" key="1">
    <citation type="submission" date="2022-09" db="EMBL/GenBank/DDBJ databases">
        <title>Fusarium specimens isolated from Avocado Roots.</title>
        <authorList>
            <person name="Stajich J."/>
            <person name="Roper C."/>
            <person name="Heimlech-Rivalta G."/>
        </authorList>
    </citation>
    <scope>NUCLEOTIDE SEQUENCE</scope>
    <source>
        <strain evidence="2">CF00136</strain>
    </source>
</reference>
<evidence type="ECO:0000256" key="1">
    <source>
        <dbReference type="SAM" id="MobiDB-lite"/>
    </source>
</evidence>
<feature type="compositionally biased region" description="Gly residues" evidence="1">
    <location>
        <begin position="131"/>
        <end position="149"/>
    </location>
</feature>
<feature type="region of interest" description="Disordered" evidence="1">
    <location>
        <begin position="119"/>
        <end position="149"/>
    </location>
</feature>
<feature type="compositionally biased region" description="Basic and acidic residues" evidence="1">
    <location>
        <begin position="80"/>
        <end position="96"/>
    </location>
</feature>